<keyword evidence="25" id="KW-1185">Reference proteome</keyword>
<evidence type="ECO:0000256" key="9">
    <source>
        <dbReference type="ARBA" id="ARBA00022801"/>
    </source>
</evidence>
<dbReference type="Pfam" id="PF00246">
    <property type="entry name" value="Peptidase_M14"/>
    <property type="match status" value="1"/>
</dbReference>
<name>C1EA73_MICCC</name>
<dbReference type="STRING" id="296587.C1EA73"/>
<dbReference type="PANTHER" id="PTHR12756:SF12">
    <property type="entry name" value="CYTOSOLIC CARBOXYPEPTIDASE-LIKE PROTEIN 5"/>
    <property type="match status" value="1"/>
</dbReference>
<dbReference type="InParanoid" id="C1EA73"/>
<evidence type="ECO:0000259" key="23">
    <source>
        <dbReference type="PROSITE" id="PS52035"/>
    </source>
</evidence>
<dbReference type="GO" id="GO:0008270">
    <property type="term" value="F:zinc ion binding"/>
    <property type="evidence" value="ECO:0007669"/>
    <property type="project" value="InterPro"/>
</dbReference>
<evidence type="ECO:0000256" key="12">
    <source>
        <dbReference type="ARBA" id="ARBA00023212"/>
    </source>
</evidence>
<dbReference type="InterPro" id="IPR034286">
    <property type="entry name" value="M14_AGBL5-like"/>
</dbReference>
<evidence type="ECO:0000256" key="7">
    <source>
        <dbReference type="ARBA" id="ARBA00022670"/>
    </source>
</evidence>
<reference evidence="24 25" key="1">
    <citation type="journal article" date="2009" name="Science">
        <title>Green evolution and dynamic adaptations revealed by genomes of the marine picoeukaryotes Micromonas.</title>
        <authorList>
            <person name="Worden A.Z."/>
            <person name="Lee J.H."/>
            <person name="Mock T."/>
            <person name="Rouze P."/>
            <person name="Simmons M.P."/>
            <person name="Aerts A.L."/>
            <person name="Allen A.E."/>
            <person name="Cuvelier M.L."/>
            <person name="Derelle E."/>
            <person name="Everett M.V."/>
            <person name="Foulon E."/>
            <person name="Grimwood J."/>
            <person name="Gundlach H."/>
            <person name="Henrissat B."/>
            <person name="Napoli C."/>
            <person name="McDonald S.M."/>
            <person name="Parker M.S."/>
            <person name="Rombauts S."/>
            <person name="Salamov A."/>
            <person name="Von Dassow P."/>
            <person name="Badger J.H."/>
            <person name="Coutinho P.M."/>
            <person name="Demir E."/>
            <person name="Dubchak I."/>
            <person name="Gentemann C."/>
            <person name="Eikrem W."/>
            <person name="Gready J.E."/>
            <person name="John U."/>
            <person name="Lanier W."/>
            <person name="Lindquist E.A."/>
            <person name="Lucas S."/>
            <person name="Mayer K.F."/>
            <person name="Moreau H."/>
            <person name="Not F."/>
            <person name="Otillar R."/>
            <person name="Panaud O."/>
            <person name="Pangilinan J."/>
            <person name="Paulsen I."/>
            <person name="Piegu B."/>
            <person name="Poliakov A."/>
            <person name="Robbens S."/>
            <person name="Schmutz J."/>
            <person name="Toulza E."/>
            <person name="Wyss T."/>
            <person name="Zelensky A."/>
            <person name="Zhou K."/>
            <person name="Armbrust E.V."/>
            <person name="Bhattacharya D."/>
            <person name="Goodenough U.W."/>
            <person name="Van de Peer Y."/>
            <person name="Grigoriev I.V."/>
        </authorList>
    </citation>
    <scope>NUCLEOTIDE SEQUENCE [LARGE SCALE GENOMIC DNA]</scope>
    <source>
        <strain evidence="25">RCC299 / NOUM17</strain>
    </source>
</reference>
<dbReference type="GO" id="GO:0004181">
    <property type="term" value="F:metallocarboxypeptidase activity"/>
    <property type="evidence" value="ECO:0007669"/>
    <property type="project" value="InterPro"/>
</dbReference>
<feature type="domain" description="Peptidase M14" evidence="23">
    <location>
        <begin position="198"/>
        <end position="513"/>
    </location>
</feature>
<comment type="similarity">
    <text evidence="5 21">Belongs to the peptidase M14 family.</text>
</comment>
<feature type="region of interest" description="Disordered" evidence="22">
    <location>
        <begin position="478"/>
        <end position="497"/>
    </location>
</feature>
<dbReference type="GO" id="GO:0030496">
    <property type="term" value="C:midbody"/>
    <property type="evidence" value="ECO:0007669"/>
    <property type="project" value="UniProtKB-SubCell"/>
</dbReference>
<keyword evidence="11" id="KW-0482">Metalloprotease</keyword>
<dbReference type="OMA" id="KYCCYSS"/>
<protein>
    <recommendedName>
        <fullName evidence="14">Cytosolic carboxypeptidase-like protein 5</fullName>
        <ecNumber evidence="17">3.4.17.24</ecNumber>
    </recommendedName>
    <alternativeName>
        <fullName evidence="19">ATP/GTP-binding protein-like 5</fullName>
    </alternativeName>
    <alternativeName>
        <fullName evidence="18">Protein deglutamylase CCP5</fullName>
    </alternativeName>
</protein>
<evidence type="ECO:0000256" key="15">
    <source>
        <dbReference type="ARBA" id="ARBA00024524"/>
    </source>
</evidence>
<evidence type="ECO:0000256" key="19">
    <source>
        <dbReference type="ARBA" id="ARBA00032928"/>
    </source>
</evidence>
<dbReference type="SUPFAM" id="SSF53187">
    <property type="entry name" value="Zn-dependent exopeptidases"/>
    <property type="match status" value="1"/>
</dbReference>
<gene>
    <name evidence="24" type="ORF">MICPUN_59972</name>
</gene>
<dbReference type="GO" id="GO:0005819">
    <property type="term" value="C:spindle"/>
    <property type="evidence" value="ECO:0007669"/>
    <property type="project" value="UniProtKB-SubCell"/>
</dbReference>
<evidence type="ECO:0000256" key="1">
    <source>
        <dbReference type="ARBA" id="ARBA00001947"/>
    </source>
</evidence>
<keyword evidence="7" id="KW-0645">Protease</keyword>
<comment type="cofactor">
    <cofactor evidence="1">
        <name>Zn(2+)</name>
        <dbReference type="ChEBI" id="CHEBI:29105"/>
    </cofactor>
</comment>
<keyword evidence="10" id="KW-0862">Zinc</keyword>
<dbReference type="KEGG" id="mis:MICPUN_59972"/>
<dbReference type="PROSITE" id="PS52035">
    <property type="entry name" value="PEPTIDASE_M14"/>
    <property type="match status" value="1"/>
</dbReference>
<evidence type="ECO:0000256" key="2">
    <source>
        <dbReference type="ARBA" id="ARBA00004123"/>
    </source>
</evidence>
<dbReference type="EC" id="3.4.17.24" evidence="17"/>
<evidence type="ECO:0000256" key="18">
    <source>
        <dbReference type="ARBA" id="ARBA00032753"/>
    </source>
</evidence>
<dbReference type="GO" id="GO:0005634">
    <property type="term" value="C:nucleus"/>
    <property type="evidence" value="ECO:0007669"/>
    <property type="project" value="UniProtKB-SubCell"/>
</dbReference>
<dbReference type="GO" id="GO:0006508">
    <property type="term" value="P:proteolysis"/>
    <property type="evidence" value="ECO:0007669"/>
    <property type="project" value="UniProtKB-KW"/>
</dbReference>
<evidence type="ECO:0000313" key="24">
    <source>
        <dbReference type="EMBL" id="ACO65156.1"/>
    </source>
</evidence>
<dbReference type="OrthoDB" id="10253041at2759"/>
<dbReference type="Proteomes" id="UP000002009">
    <property type="component" value="Chromosome 7"/>
</dbReference>
<feature type="active site" description="Proton donor/acceptor" evidence="21">
    <location>
        <position position="466"/>
    </location>
</feature>
<dbReference type="Gene3D" id="2.60.40.3120">
    <property type="match status" value="1"/>
</dbReference>
<evidence type="ECO:0000256" key="22">
    <source>
        <dbReference type="SAM" id="MobiDB-lite"/>
    </source>
</evidence>
<dbReference type="eggNOG" id="KOG3641">
    <property type="taxonomic scope" value="Eukaryota"/>
</dbReference>
<dbReference type="PANTHER" id="PTHR12756">
    <property type="entry name" value="CYTOSOLIC CARBOXYPEPTIDASE"/>
    <property type="match status" value="1"/>
</dbReference>
<dbReference type="InterPro" id="IPR050821">
    <property type="entry name" value="Cytosolic_carboxypeptidase"/>
</dbReference>
<evidence type="ECO:0000256" key="6">
    <source>
        <dbReference type="ARBA" id="ARBA00022490"/>
    </source>
</evidence>
<evidence type="ECO:0000256" key="14">
    <source>
        <dbReference type="ARBA" id="ARBA00024141"/>
    </source>
</evidence>
<evidence type="ECO:0000256" key="8">
    <source>
        <dbReference type="ARBA" id="ARBA00022723"/>
    </source>
</evidence>
<evidence type="ECO:0000256" key="13">
    <source>
        <dbReference type="ARBA" id="ARBA00023242"/>
    </source>
</evidence>
<keyword evidence="8" id="KW-0479">Metal-binding</keyword>
<keyword evidence="6" id="KW-0963">Cytoplasm</keyword>
<dbReference type="AlphaFoldDB" id="C1EA73"/>
<keyword evidence="9" id="KW-0378">Hydrolase</keyword>
<evidence type="ECO:0000256" key="11">
    <source>
        <dbReference type="ARBA" id="ARBA00023049"/>
    </source>
</evidence>
<evidence type="ECO:0000256" key="20">
    <source>
        <dbReference type="ARBA" id="ARBA00047714"/>
    </source>
</evidence>
<keyword evidence="12" id="KW-0206">Cytoskeleton</keyword>
<comment type="catalytic activity">
    <reaction evidence="20">
        <text>gamma-L-glutamyl-L-glutamyl-[protein] + H2O = L-glutamyl-[protein] + L-glutamate</text>
        <dbReference type="Rhea" id="RHEA:60152"/>
        <dbReference type="Rhea" id="RHEA-COMP:10208"/>
        <dbReference type="Rhea" id="RHEA-COMP:15517"/>
        <dbReference type="ChEBI" id="CHEBI:15377"/>
        <dbReference type="ChEBI" id="CHEBI:29973"/>
        <dbReference type="ChEBI" id="CHEBI:29985"/>
        <dbReference type="ChEBI" id="CHEBI:143622"/>
    </reaction>
    <physiologicalReaction direction="left-to-right" evidence="20">
        <dbReference type="Rhea" id="RHEA:60153"/>
    </physiologicalReaction>
</comment>
<dbReference type="GeneID" id="8245188"/>
<dbReference type="InterPro" id="IPR000834">
    <property type="entry name" value="Peptidase_M14"/>
</dbReference>
<evidence type="ECO:0000256" key="3">
    <source>
        <dbReference type="ARBA" id="ARBA00004186"/>
    </source>
</evidence>
<comment type="subcellular location">
    <subcellularLocation>
        <location evidence="3">Cytoplasm</location>
        <location evidence="3">Cytoskeleton</location>
        <location evidence="3">Spindle</location>
    </subcellularLocation>
    <subcellularLocation>
        <location evidence="4">Midbody</location>
    </subcellularLocation>
    <subcellularLocation>
        <location evidence="2">Nucleus</location>
    </subcellularLocation>
</comment>
<evidence type="ECO:0000256" key="16">
    <source>
        <dbReference type="ARBA" id="ARBA00024627"/>
    </source>
</evidence>
<evidence type="ECO:0000256" key="10">
    <source>
        <dbReference type="ARBA" id="ARBA00022833"/>
    </source>
</evidence>
<proteinExistence type="inferred from homology"/>
<dbReference type="CDD" id="cd06236">
    <property type="entry name" value="M14_AGBL5_like"/>
    <property type="match status" value="1"/>
</dbReference>
<comment type="catalytic activity">
    <reaction evidence="16">
        <text>C-terminal L-alpha-aminoacyl-L-glutamyl-[tubulin] + H2O = C-terminal L-alpha-aminoacyl-[tubulin] + L-glutamate</text>
        <dbReference type="Rhea" id="RHEA:63796"/>
        <dbReference type="Rhea" id="RHEA-COMP:16436"/>
        <dbReference type="Rhea" id="RHEA-COMP:16437"/>
        <dbReference type="ChEBI" id="CHEBI:15377"/>
        <dbReference type="ChEBI" id="CHEBI:29985"/>
        <dbReference type="ChEBI" id="CHEBI:90782"/>
        <dbReference type="ChEBI" id="CHEBI:149556"/>
        <dbReference type="EC" id="3.4.17.24"/>
    </reaction>
    <physiologicalReaction direction="left-to-right" evidence="16">
        <dbReference type="Rhea" id="RHEA:63797"/>
    </physiologicalReaction>
</comment>
<keyword evidence="13" id="KW-0539">Nucleus</keyword>
<evidence type="ECO:0000256" key="4">
    <source>
        <dbReference type="ARBA" id="ARBA00004214"/>
    </source>
</evidence>
<sequence>MSFAHRSVLKEMREKKAKAAKAVERAVSRWRPWAESASSEPAPWPAKFEKGGRGITRGVPQVPEDNRWRLGEYAVRADFDGGNLRRVEQNGADGAFQLWTRSDCEGSDHATQHRTWFHFRIEGHSPGETLSFTVMNYVKQGKIFQHDYRPVYRQHPSGAKYARCNQSVSHWKTDQGQFRWTFRHKVETAEPTYFAFTFPFSHGDCVATLDAIDARFASDKTLRERVYVRRQTLARSLEGRDVDVLTVTAPAGVSESEYDEAPVLSSRVAPPGRAPEDRPVFIVSAGVHPGEKPGNHMMCGILEFLLRPDDPRASALRERFVFKLVPMLNPDGAFRGHFRQDTLGQNLNRFYDDPDRTKQPVIHAVVRLAMHYAHQRRGLGFYLDLHGHMNKRGVFAFGNALDGDDAAAGFAYARLCSLNTPHFDVHACNFTEKNMRTQDKNGQTKEGSGRVALHAKTGLPHLYTVEASYVSSRLLSRVPPASGDDGRASPPSRTPVRSVKYTPEVLNDVGRALMIAALDLQGEGANPWSRLPGSEYGSLHGVLGWARSAARGDAGKNTRDVAREQDVSKKWRTVKSKVMELRLSK</sequence>
<organism evidence="24 25">
    <name type="scientific">Micromonas commoda (strain RCC299 / NOUM17 / CCMP2709)</name>
    <name type="common">Picoplanktonic green alga</name>
    <dbReference type="NCBI Taxonomy" id="296587"/>
    <lineage>
        <taxon>Eukaryota</taxon>
        <taxon>Viridiplantae</taxon>
        <taxon>Chlorophyta</taxon>
        <taxon>Mamiellophyceae</taxon>
        <taxon>Mamiellales</taxon>
        <taxon>Mamiellaceae</taxon>
        <taxon>Micromonas</taxon>
    </lineage>
</organism>
<evidence type="ECO:0000256" key="5">
    <source>
        <dbReference type="ARBA" id="ARBA00005988"/>
    </source>
</evidence>
<evidence type="ECO:0000256" key="21">
    <source>
        <dbReference type="PROSITE-ProRule" id="PRU01379"/>
    </source>
</evidence>
<comment type="catalytic activity">
    <reaction evidence="15">
        <text>C-terminal L-alpha-aminoacyl-L-glutamyl-L-glutamyl-[tubulin] + H2O = C-terminal L-alpha-aminoacyl-L-glutamyl-[tubulin] + L-glutamate</text>
        <dbReference type="Rhea" id="RHEA:63792"/>
        <dbReference type="Rhea" id="RHEA-COMP:16435"/>
        <dbReference type="Rhea" id="RHEA-COMP:16436"/>
        <dbReference type="ChEBI" id="CHEBI:15377"/>
        <dbReference type="ChEBI" id="CHEBI:29985"/>
        <dbReference type="ChEBI" id="CHEBI:149555"/>
        <dbReference type="ChEBI" id="CHEBI:149556"/>
        <dbReference type="EC" id="3.4.17.24"/>
    </reaction>
    <physiologicalReaction direction="left-to-right" evidence="15">
        <dbReference type="Rhea" id="RHEA:63793"/>
    </physiologicalReaction>
</comment>
<dbReference type="EMBL" id="CP001328">
    <property type="protein sequence ID" value="ACO65156.1"/>
    <property type="molecule type" value="Genomic_DNA"/>
</dbReference>
<dbReference type="InterPro" id="IPR040626">
    <property type="entry name" value="Pepdidase_M14_N"/>
</dbReference>
<evidence type="ECO:0000313" key="25">
    <source>
        <dbReference type="Proteomes" id="UP000002009"/>
    </source>
</evidence>
<accession>C1EA73</accession>
<dbReference type="RefSeq" id="XP_002503898.1">
    <property type="nucleotide sequence ID" value="XM_002503852.1"/>
</dbReference>
<dbReference type="Gene3D" id="3.40.630.10">
    <property type="entry name" value="Zn peptidases"/>
    <property type="match status" value="1"/>
</dbReference>
<evidence type="ECO:0000256" key="17">
    <source>
        <dbReference type="ARBA" id="ARBA00026108"/>
    </source>
</evidence>
<dbReference type="Pfam" id="PF18027">
    <property type="entry name" value="Pepdidase_M14_N"/>
    <property type="match status" value="1"/>
</dbReference>
<feature type="region of interest" description="Disordered" evidence="22">
    <location>
        <begin position="30"/>
        <end position="61"/>
    </location>
</feature>